<dbReference type="EMBL" id="MTSL01000189">
    <property type="protein sequence ID" value="PJF17156.1"/>
    <property type="molecule type" value="Genomic_DNA"/>
</dbReference>
<evidence type="ECO:0000313" key="3">
    <source>
        <dbReference type="EMBL" id="PJF17156.1"/>
    </source>
</evidence>
<feature type="compositionally biased region" description="Basic residues" evidence="1">
    <location>
        <begin position="219"/>
        <end position="232"/>
    </location>
</feature>
<proteinExistence type="predicted"/>
<name>A0A2H9THE4_9FUNG</name>
<feature type="compositionally biased region" description="Low complexity" evidence="1">
    <location>
        <begin position="29"/>
        <end position="95"/>
    </location>
</feature>
<feature type="signal peptide" evidence="2">
    <location>
        <begin position="1"/>
        <end position="17"/>
    </location>
</feature>
<evidence type="ECO:0000256" key="1">
    <source>
        <dbReference type="SAM" id="MobiDB-lite"/>
    </source>
</evidence>
<feature type="region of interest" description="Disordered" evidence="1">
    <location>
        <begin position="197"/>
        <end position="240"/>
    </location>
</feature>
<keyword evidence="2" id="KW-0732">Signal</keyword>
<feature type="compositionally biased region" description="Polar residues" evidence="1">
    <location>
        <begin position="197"/>
        <end position="218"/>
    </location>
</feature>
<accession>A0A2H9THE4</accession>
<comment type="caution">
    <text evidence="3">The sequence shown here is derived from an EMBL/GenBank/DDBJ whole genome shotgun (WGS) entry which is preliminary data.</text>
</comment>
<feature type="chain" id="PRO_5014115010" evidence="2">
    <location>
        <begin position="18"/>
        <end position="333"/>
    </location>
</feature>
<reference evidence="3 4" key="1">
    <citation type="submission" date="2016-10" db="EMBL/GenBank/DDBJ databases">
        <title>The genome of Paramicrosporidium saccamoebae is the missing link in understanding Cryptomycota and Microsporidia evolution.</title>
        <authorList>
            <person name="Quandt C.A."/>
            <person name="Beaudet D."/>
            <person name="Corsaro D."/>
            <person name="Michel R."/>
            <person name="Corradi N."/>
            <person name="James T."/>
        </authorList>
    </citation>
    <scope>NUCLEOTIDE SEQUENCE [LARGE SCALE GENOMIC DNA]</scope>
    <source>
        <strain evidence="3 4">KSL3</strain>
    </source>
</reference>
<evidence type="ECO:0000313" key="4">
    <source>
        <dbReference type="Proteomes" id="UP000240830"/>
    </source>
</evidence>
<organism evidence="3 4">
    <name type="scientific">Paramicrosporidium saccamoebae</name>
    <dbReference type="NCBI Taxonomy" id="1246581"/>
    <lineage>
        <taxon>Eukaryota</taxon>
        <taxon>Fungi</taxon>
        <taxon>Fungi incertae sedis</taxon>
        <taxon>Cryptomycota</taxon>
        <taxon>Cryptomycota incertae sedis</taxon>
        <taxon>Paramicrosporidium</taxon>
    </lineage>
</organism>
<feature type="region of interest" description="Disordered" evidence="1">
    <location>
        <begin position="18"/>
        <end position="121"/>
    </location>
</feature>
<dbReference type="Proteomes" id="UP000240830">
    <property type="component" value="Unassembled WGS sequence"/>
</dbReference>
<dbReference type="AlphaFoldDB" id="A0A2H9THE4"/>
<protein>
    <submittedName>
        <fullName evidence="3">Uncharacterized protein</fullName>
    </submittedName>
</protein>
<gene>
    <name evidence="3" type="ORF">PSACC_03050</name>
</gene>
<keyword evidence="4" id="KW-1185">Reference proteome</keyword>
<sequence length="333" mass="36643">MQLTTTAFLCFVASCAASKSCCKKDKENSVSSYSQSSELSATDAKSSSGSYSNSSYSNASHSGSFYSSVSHSGSSHSSVSHSGDSYSSISRSASSRSEESGEWDISEPRKKSVVTSRSRTVKNSKAVKEIDNAMPHLGLAASTDPNALLTEKISRRLKSKKTRRLLKERAGRQPSLVAEILQVLVRADPLQKVAEQIKSNPQSLNSDLKTTSSPQPQTLRKKTSRTHSHRTSSRQNSKVTLPNYSDLVEIERRFPELKNLSRNANANQLLVAMVALDESHAAKLNEAISRDSKYLSRMFLNLNKNEKQPVRAVARLLNESRRKSRSPFDSVHS</sequence>
<evidence type="ECO:0000256" key="2">
    <source>
        <dbReference type="SAM" id="SignalP"/>
    </source>
</evidence>